<evidence type="ECO:0000256" key="5">
    <source>
        <dbReference type="ARBA" id="ARBA00022679"/>
    </source>
</evidence>
<keyword evidence="6" id="KW-0119">Carbohydrate metabolism</keyword>
<protein>
    <recommendedName>
        <fullName evidence="12">Glycosyl transferase family 1 domain-containing protein</fullName>
    </recommendedName>
</protein>
<feature type="region of interest" description="Disordered" evidence="7">
    <location>
        <begin position="1"/>
        <end position="22"/>
    </location>
</feature>
<evidence type="ECO:0000259" key="9">
    <source>
        <dbReference type="Pfam" id="PF21269"/>
    </source>
</evidence>
<dbReference type="Pfam" id="PF21269">
    <property type="entry name" value="TreT_GT1"/>
    <property type="match status" value="1"/>
</dbReference>
<dbReference type="InterPro" id="IPR052078">
    <property type="entry name" value="Trehalose_Metab_GTase"/>
</dbReference>
<evidence type="ECO:0008006" key="12">
    <source>
        <dbReference type="Google" id="ProtNLM"/>
    </source>
</evidence>
<dbReference type="Pfam" id="PF00534">
    <property type="entry name" value="Glycos_transf_1"/>
    <property type="match status" value="1"/>
</dbReference>
<dbReference type="AlphaFoldDB" id="A0AA38XJQ9"/>
<dbReference type="PANTHER" id="PTHR47779:SF1">
    <property type="entry name" value="SYNTHASE (CCG-9), PUTATIVE (AFU_ORTHOLOGUE AFUA_3G12100)-RELATED"/>
    <property type="match status" value="1"/>
</dbReference>
<feature type="domain" description="Trehalose synthase N-terminal" evidence="9">
    <location>
        <begin position="293"/>
        <end position="454"/>
    </location>
</feature>
<keyword evidence="4" id="KW-0328">Glycosyltransferase</keyword>
<keyword evidence="3" id="KW-0313">Glucose metabolism</keyword>
<dbReference type="SUPFAM" id="SSF53756">
    <property type="entry name" value="UDP-Glycosyltransferase/glycogen phosphorylase"/>
    <property type="match status" value="1"/>
</dbReference>
<name>A0AA38XJQ9_9EURO</name>
<evidence type="ECO:0000256" key="4">
    <source>
        <dbReference type="ARBA" id="ARBA00022676"/>
    </source>
</evidence>
<sequence>MGDPSGEMPMPLRHRRHSTQVQRDFVSQVPEYHRKRSLSFAQPKPDGLDIGTSLSVGQSLAALLASLRRKQRTFQAPVPTQKPGLVKHVETNLYGDQEFWVGIAIQEESSTTLKVGMAIHDGTYSVDFAIHRISLDDKPENGTGADWVTDHIIAELHKYRKDHLCKLLGAGVTPDLHHKAPNLCSRLWAELDIVPIVLESTPLLPNKQGRNQGRINVDELADSFARKCLAYFGPTKQPRLSISYQNQVEVDLAGMIQLATMDDYEKSVRPPTWRAVQKHIKDVKDRNLRIAFFSATPQGGGVALMRHALLRFLTQQGVNVEWFVPKPRPDVFRITKNNHNILQGAVPPSVRTSDEALGKIKEWIRDNAERFWLSEEGGPLKAPAQGGADVIIIDDPQMPELIPIAKKEAPDRPIIFRCHIEVRDDLVLKDGSAAQHIWQNMWSSIKQADVFLSHPVRSFVPPDVRKETLGWLPATTDWLDGLNKSMDNWDLSYYMHVLRQTCQAQGLPQLQYPNRGFFTQIARFDPSKGIPDVIESYARFRELMADEPKRNTHQLVICGHGSIDDPDGSMIYDQTMDAIHTHHPDLADDIVVIRLGPSDQMLNAVMSLCTVALQLSTREGFEVKVSEALHKGKPMIATLAGGIPLQVEHGKSGFLVERGDHEAVAKYLYNLVMDGDLYDTMSEYARTHVSDEVHTVGNALSWMYLASSVSSGQPLKPNERWINDLAREAAGEPYQDDEPRLPRHLST</sequence>
<comment type="subunit">
    <text evidence="2">Homodimer.</text>
</comment>
<keyword evidence="5" id="KW-0808">Transferase</keyword>
<evidence type="ECO:0000259" key="8">
    <source>
        <dbReference type="Pfam" id="PF00534"/>
    </source>
</evidence>
<comment type="caution">
    <text evidence="10">The sequence shown here is derived from an EMBL/GenBank/DDBJ whole genome shotgun (WGS) entry which is preliminary data.</text>
</comment>
<organism evidence="10 11">
    <name type="scientific">Knufia peltigerae</name>
    <dbReference type="NCBI Taxonomy" id="1002370"/>
    <lineage>
        <taxon>Eukaryota</taxon>
        <taxon>Fungi</taxon>
        <taxon>Dikarya</taxon>
        <taxon>Ascomycota</taxon>
        <taxon>Pezizomycotina</taxon>
        <taxon>Eurotiomycetes</taxon>
        <taxon>Chaetothyriomycetidae</taxon>
        <taxon>Chaetothyriales</taxon>
        <taxon>Trichomeriaceae</taxon>
        <taxon>Knufia</taxon>
    </lineage>
</organism>
<feature type="region of interest" description="Disordered" evidence="7">
    <location>
        <begin position="728"/>
        <end position="747"/>
    </location>
</feature>
<evidence type="ECO:0000256" key="1">
    <source>
        <dbReference type="ARBA" id="ARBA00009481"/>
    </source>
</evidence>
<dbReference type="GO" id="GO:0016757">
    <property type="term" value="F:glycosyltransferase activity"/>
    <property type="evidence" value="ECO:0007669"/>
    <property type="project" value="UniProtKB-KW"/>
</dbReference>
<evidence type="ECO:0000256" key="3">
    <source>
        <dbReference type="ARBA" id="ARBA00022526"/>
    </source>
</evidence>
<comment type="similarity">
    <text evidence="1">Belongs to the glycosyltransferase group 1 family. Glycosyltransferase 4 subfamily.</text>
</comment>
<dbReference type="PANTHER" id="PTHR47779">
    <property type="entry name" value="SYNTHASE (CCG-9), PUTATIVE (AFU_ORTHOLOGUE AFUA_3G12100)-RELATED"/>
    <property type="match status" value="1"/>
</dbReference>
<dbReference type="InterPro" id="IPR049438">
    <property type="entry name" value="TreT_GT1"/>
</dbReference>
<evidence type="ECO:0000313" key="11">
    <source>
        <dbReference type="Proteomes" id="UP001172681"/>
    </source>
</evidence>
<dbReference type="Proteomes" id="UP001172681">
    <property type="component" value="Unassembled WGS sequence"/>
</dbReference>
<evidence type="ECO:0000256" key="2">
    <source>
        <dbReference type="ARBA" id="ARBA00011738"/>
    </source>
</evidence>
<feature type="domain" description="Glycosyl transferase family 1" evidence="8">
    <location>
        <begin position="514"/>
        <end position="687"/>
    </location>
</feature>
<accession>A0AA38XJQ9</accession>
<dbReference type="InterPro" id="IPR001296">
    <property type="entry name" value="Glyco_trans_1"/>
</dbReference>
<dbReference type="EMBL" id="JAPDRN010000185">
    <property type="protein sequence ID" value="KAJ9614771.1"/>
    <property type="molecule type" value="Genomic_DNA"/>
</dbReference>
<gene>
    <name evidence="10" type="ORF">H2204_014469</name>
</gene>
<dbReference type="GO" id="GO:0006006">
    <property type="term" value="P:glucose metabolic process"/>
    <property type="evidence" value="ECO:0007669"/>
    <property type="project" value="UniProtKB-KW"/>
</dbReference>
<dbReference type="Gene3D" id="3.40.50.2000">
    <property type="entry name" value="Glycogen Phosphorylase B"/>
    <property type="match status" value="2"/>
</dbReference>
<evidence type="ECO:0000256" key="7">
    <source>
        <dbReference type="SAM" id="MobiDB-lite"/>
    </source>
</evidence>
<keyword evidence="11" id="KW-1185">Reference proteome</keyword>
<evidence type="ECO:0000256" key="6">
    <source>
        <dbReference type="ARBA" id="ARBA00023277"/>
    </source>
</evidence>
<proteinExistence type="inferred from homology"/>
<reference evidence="10" key="1">
    <citation type="submission" date="2022-10" db="EMBL/GenBank/DDBJ databases">
        <title>Culturing micro-colonial fungi from biological soil crusts in the Mojave desert and describing Neophaeococcomyces mojavensis, and introducing the new genera and species Taxawa tesnikishii.</title>
        <authorList>
            <person name="Kurbessoian T."/>
            <person name="Stajich J.E."/>
        </authorList>
    </citation>
    <scope>NUCLEOTIDE SEQUENCE</scope>
    <source>
        <strain evidence="10">TK_35</strain>
    </source>
</reference>
<evidence type="ECO:0000313" key="10">
    <source>
        <dbReference type="EMBL" id="KAJ9614771.1"/>
    </source>
</evidence>